<gene>
    <name evidence="3" type="ORF">PHYSODRAFT_488250</name>
</gene>
<name>G4Z636_PHYSP</name>
<dbReference type="KEGG" id="psoj:PHYSODRAFT_488250"/>
<feature type="compositionally biased region" description="Basic and acidic residues" evidence="2">
    <location>
        <begin position="319"/>
        <end position="348"/>
    </location>
</feature>
<evidence type="ECO:0000256" key="1">
    <source>
        <dbReference type="SAM" id="Coils"/>
    </source>
</evidence>
<dbReference type="Proteomes" id="UP000002640">
    <property type="component" value="Unassembled WGS sequence"/>
</dbReference>
<feature type="region of interest" description="Disordered" evidence="2">
    <location>
        <begin position="319"/>
        <end position="364"/>
    </location>
</feature>
<feature type="coiled-coil region" evidence="1">
    <location>
        <begin position="440"/>
        <end position="594"/>
    </location>
</feature>
<evidence type="ECO:0000313" key="3">
    <source>
        <dbReference type="EMBL" id="EGZ20957.1"/>
    </source>
</evidence>
<accession>G4Z636</accession>
<feature type="region of interest" description="Disordered" evidence="2">
    <location>
        <begin position="1238"/>
        <end position="1258"/>
    </location>
</feature>
<dbReference type="RefSeq" id="XP_009523674.1">
    <property type="nucleotide sequence ID" value="XM_009525379.1"/>
</dbReference>
<dbReference type="SMR" id="G4Z636"/>
<feature type="coiled-coil region" evidence="1">
    <location>
        <begin position="1067"/>
        <end position="1223"/>
    </location>
</feature>
<feature type="coiled-coil region" evidence="1">
    <location>
        <begin position="624"/>
        <end position="747"/>
    </location>
</feature>
<keyword evidence="1" id="KW-0175">Coiled coil</keyword>
<protein>
    <submittedName>
        <fullName evidence="3">Uncharacterized protein</fullName>
    </submittedName>
</protein>
<sequence length="1300" mass="150557">MRVVGRRFELCGGINLDVCYVLLVWLTQKLELEKQASEQEATHLKHLLSLSEGKTREVAQALQQLQREDYPSKLARMESELAHQQQMTVLAEKDHEDLKRRYEEFGEQVEQYMNEQTQEKAGLISKGEEQVKQLQAQLETVNRQAQDALKAKQSELTRAMDQLKFRHDALSKAEKKIASLEERAAALEAQQLDTKLRHEKQVGALEKEIVQWRHAVEREQEKVDNLQHALAETKEKYERKIASLQEAMDRQSRQGAQEKELEARTRWQNEFVARQDARIEELKEKYDAALENQQAELLRARQMALETANAAAAKWEKAKLAQKEEEELERRRRAEDATREKERKEEQRSLQMAQKRMQQEFNERERRLLERERALVEKEKREERRRLEEAKKPATPPPAPTTPSVVVLNMGSADEGEEREATEDTIPLAQHAAELQAKEAQAALRAEERVQKLMQEFQERKESEFRAAMVNVRKGIQKLEIALEDARAEKKRIEEQLLSERQAFVTLKNEHDEAKDAKRTVVQRLEEANENLGRLRTVVRDLQAKCQSLEEQSKIAVAQKEESEAAAANAQKTSDNIRDQLARLTEAATQLENSLDTSVESSEQSKKELLDRIAVLEHHIQVREEHFETEMSALEEENTRELRNVSSQYDTQLRRLQDTIDGAQQGSVEQEAKASQLEASVRELTAAKDSLQLMVEQMKGDSMKQRKEFADLSRMHKNLTDTMNSRVQAANEAVEEEREKRIAAEMRALKAEKLVDRVKTERNKCLSAYRQSMQQLAHEWKEMRKDVSSEMNVEWVHLQKEVALAGVEWKKRTDELLQGADAVWRRKAKEDKQEWKKRIAQKDKEMDGLLSSQRVNDQSKYDQVVERLEKKSQELDDLGTRLAAQVDLSSELRQTIQKLEEELRLRVMEQSQLQERLTNAQAFIQKEAREKERVSALLKTREAMCEEYQGFAASLAKVGGTDFVANLTSTGKTVNEPATWDPRRFSDELGKLAARLQETQAEAIHTAIAEATTSTKEGVSAPLVSELEAARNALKFLWSDSSPTADSEYEGHLPWYLRAVRTVKKEREANKQTVSSLRREIEAKEAEKKEVLDSKAKWQEAHKLLRFEKDTVLREMELLRQTLQKRKEQELQELRAEYDVRIEQLKQRLDRVIMKSDQDYEVTMNQLRDMLEAERRATTNAKNELIELRMDLERTEEELREAHRKLDKETDELRDEASKWKRKAKLAMKNGGVGISSKAAMHMSSSSHGTEEDSDASYRMMYPQSRRASNAMADLSSLMEQSLVSIRKEALVPHTPRFRR</sequence>
<dbReference type="InParanoid" id="G4Z636"/>
<evidence type="ECO:0000256" key="2">
    <source>
        <dbReference type="SAM" id="MobiDB-lite"/>
    </source>
</evidence>
<reference evidence="3 4" key="1">
    <citation type="journal article" date="2006" name="Science">
        <title>Phytophthora genome sequences uncover evolutionary origins and mechanisms of pathogenesis.</title>
        <authorList>
            <person name="Tyler B.M."/>
            <person name="Tripathy S."/>
            <person name="Zhang X."/>
            <person name="Dehal P."/>
            <person name="Jiang R.H."/>
            <person name="Aerts A."/>
            <person name="Arredondo F.D."/>
            <person name="Baxter L."/>
            <person name="Bensasson D."/>
            <person name="Beynon J.L."/>
            <person name="Chapman J."/>
            <person name="Damasceno C.M."/>
            <person name="Dorrance A.E."/>
            <person name="Dou D."/>
            <person name="Dickerman A.W."/>
            <person name="Dubchak I.L."/>
            <person name="Garbelotto M."/>
            <person name="Gijzen M."/>
            <person name="Gordon S.G."/>
            <person name="Govers F."/>
            <person name="Grunwald N.J."/>
            <person name="Huang W."/>
            <person name="Ivors K.L."/>
            <person name="Jones R.W."/>
            <person name="Kamoun S."/>
            <person name="Krampis K."/>
            <person name="Lamour K.H."/>
            <person name="Lee M.K."/>
            <person name="McDonald W.H."/>
            <person name="Medina M."/>
            <person name="Meijer H.J."/>
            <person name="Nordberg E.K."/>
            <person name="Maclean D.J."/>
            <person name="Ospina-Giraldo M.D."/>
            <person name="Morris P.F."/>
            <person name="Phuntumart V."/>
            <person name="Putnam N.H."/>
            <person name="Rash S."/>
            <person name="Rose J.K."/>
            <person name="Sakihama Y."/>
            <person name="Salamov A.A."/>
            <person name="Savidor A."/>
            <person name="Scheuring C.F."/>
            <person name="Smith B.M."/>
            <person name="Sobral B.W."/>
            <person name="Terry A."/>
            <person name="Torto-Alalibo T.A."/>
            <person name="Win J."/>
            <person name="Xu Z."/>
            <person name="Zhang H."/>
            <person name="Grigoriev I.V."/>
            <person name="Rokhsar D.S."/>
            <person name="Boore J.L."/>
        </authorList>
    </citation>
    <scope>NUCLEOTIDE SEQUENCE [LARGE SCALE GENOMIC DNA]</scope>
    <source>
        <strain evidence="3 4">P6497</strain>
    </source>
</reference>
<dbReference type="OMA" id="KWQEANN"/>
<dbReference type="GeneID" id="20656261"/>
<feature type="region of interest" description="Disordered" evidence="2">
    <location>
        <begin position="377"/>
        <end position="405"/>
    </location>
</feature>
<keyword evidence="4" id="KW-1185">Reference proteome</keyword>
<dbReference type="EMBL" id="JH159153">
    <property type="protein sequence ID" value="EGZ20957.1"/>
    <property type="molecule type" value="Genomic_DNA"/>
</dbReference>
<feature type="compositionally biased region" description="Basic and acidic residues" evidence="2">
    <location>
        <begin position="377"/>
        <end position="392"/>
    </location>
</feature>
<feature type="coiled-coil region" evidence="1">
    <location>
        <begin position="825"/>
        <end position="916"/>
    </location>
</feature>
<proteinExistence type="predicted"/>
<evidence type="ECO:0000313" key="4">
    <source>
        <dbReference type="Proteomes" id="UP000002640"/>
    </source>
</evidence>
<feature type="compositionally biased region" description="Low complexity" evidence="2">
    <location>
        <begin position="1238"/>
        <end position="1248"/>
    </location>
</feature>
<organism evidence="3 4">
    <name type="scientific">Phytophthora sojae (strain P6497)</name>
    <name type="common">Soybean stem and root rot agent</name>
    <name type="synonym">Phytophthora megasperma f. sp. glycines</name>
    <dbReference type="NCBI Taxonomy" id="1094619"/>
    <lineage>
        <taxon>Eukaryota</taxon>
        <taxon>Sar</taxon>
        <taxon>Stramenopiles</taxon>
        <taxon>Oomycota</taxon>
        <taxon>Peronosporomycetes</taxon>
        <taxon>Peronosporales</taxon>
        <taxon>Peronosporaceae</taxon>
        <taxon>Phytophthora</taxon>
    </lineage>
</organism>